<evidence type="ECO:0000256" key="2">
    <source>
        <dbReference type="ARBA" id="ARBA00022737"/>
    </source>
</evidence>
<sequence length="400" mass="44739">MFAHLARIPFLRILITSRPQPHLSSVFNKVSNLARSFLHDIDASIVEQDIHLYISTELAKFEGNLILGSTAIRFIGDDRMENPRRCLRLILDIQSLRQAGATPYSQLDNLYMGCSSTPFLGIMIKKFCNGFKSSSGRVVSVIFTQSSSPFRYSRGPSYLPPFISRVYYRSFAMLHARVRDRRRARTGTTTRFELMAKHLKRDVAGISDPSLLNRDVEGFEEKGARIMEALEAFSMQSILWWFEAMSLLGSVSNAVSLIEEAHHRANISKSKAIVVRILSDSRRFILAHGEVIRASALHVYHSALPFTPCDTALYKTYFGNGKDSIKVLQGMESEWQQSLNPFSPDGLCLASGSWDHTVQLWDPISGTSIATMQGHSGWVTVIIFSPNGLCLASGSQDHTV</sequence>
<keyword evidence="1 3" id="KW-0853">WD repeat</keyword>
<dbReference type="EMBL" id="MU129371">
    <property type="protein sequence ID" value="KAF9503377.1"/>
    <property type="molecule type" value="Genomic_DNA"/>
</dbReference>
<evidence type="ECO:0000313" key="4">
    <source>
        <dbReference type="EMBL" id="KAF9503377.1"/>
    </source>
</evidence>
<dbReference type="OrthoDB" id="538223at2759"/>
<dbReference type="Gene3D" id="2.130.10.10">
    <property type="entry name" value="YVTN repeat-like/Quinoprotein amine dehydrogenase"/>
    <property type="match status" value="1"/>
</dbReference>
<dbReference type="InterPro" id="IPR015943">
    <property type="entry name" value="WD40/YVTN_repeat-like_dom_sf"/>
</dbReference>
<name>A0A9P6DGF7_9AGAM</name>
<reference evidence="4" key="1">
    <citation type="journal article" date="2020" name="Nat. Commun.">
        <title>Large-scale genome sequencing of mycorrhizal fungi provides insights into the early evolution of symbiotic traits.</title>
        <authorList>
            <person name="Miyauchi S."/>
            <person name="Kiss E."/>
            <person name="Kuo A."/>
            <person name="Drula E."/>
            <person name="Kohler A."/>
            <person name="Sanchez-Garcia M."/>
            <person name="Morin E."/>
            <person name="Andreopoulos B."/>
            <person name="Barry K.W."/>
            <person name="Bonito G."/>
            <person name="Buee M."/>
            <person name="Carver A."/>
            <person name="Chen C."/>
            <person name="Cichocki N."/>
            <person name="Clum A."/>
            <person name="Culley D."/>
            <person name="Crous P.W."/>
            <person name="Fauchery L."/>
            <person name="Girlanda M."/>
            <person name="Hayes R.D."/>
            <person name="Keri Z."/>
            <person name="LaButti K."/>
            <person name="Lipzen A."/>
            <person name="Lombard V."/>
            <person name="Magnuson J."/>
            <person name="Maillard F."/>
            <person name="Murat C."/>
            <person name="Nolan M."/>
            <person name="Ohm R.A."/>
            <person name="Pangilinan J."/>
            <person name="Pereira M.F."/>
            <person name="Perotto S."/>
            <person name="Peter M."/>
            <person name="Pfister S."/>
            <person name="Riley R."/>
            <person name="Sitrit Y."/>
            <person name="Stielow J.B."/>
            <person name="Szollosi G."/>
            <person name="Zifcakova L."/>
            <person name="Stursova M."/>
            <person name="Spatafora J.W."/>
            <person name="Tedersoo L."/>
            <person name="Vaario L.M."/>
            <person name="Yamada A."/>
            <person name="Yan M."/>
            <person name="Wang P."/>
            <person name="Xu J."/>
            <person name="Bruns T."/>
            <person name="Baldrian P."/>
            <person name="Vilgalys R."/>
            <person name="Dunand C."/>
            <person name="Henrissat B."/>
            <person name="Grigoriev I.V."/>
            <person name="Hibbett D."/>
            <person name="Nagy L.G."/>
            <person name="Martin F.M."/>
        </authorList>
    </citation>
    <scope>NUCLEOTIDE SEQUENCE</scope>
    <source>
        <strain evidence="4">UP504</strain>
    </source>
</reference>
<dbReference type="PROSITE" id="PS50294">
    <property type="entry name" value="WD_REPEATS_REGION"/>
    <property type="match status" value="1"/>
</dbReference>
<dbReference type="PROSITE" id="PS50082">
    <property type="entry name" value="WD_REPEATS_2"/>
    <property type="match status" value="2"/>
</dbReference>
<dbReference type="Pfam" id="PF00400">
    <property type="entry name" value="WD40"/>
    <property type="match status" value="2"/>
</dbReference>
<keyword evidence="5" id="KW-1185">Reference proteome</keyword>
<keyword evidence="2" id="KW-0677">Repeat</keyword>
<feature type="repeat" description="WD" evidence="3">
    <location>
        <begin position="342"/>
        <end position="371"/>
    </location>
</feature>
<gene>
    <name evidence="4" type="ORF">BS47DRAFT_1402476</name>
</gene>
<accession>A0A9P6DGF7</accession>
<comment type="caution">
    <text evidence="4">The sequence shown here is derived from an EMBL/GenBank/DDBJ whole genome shotgun (WGS) entry which is preliminary data.</text>
</comment>
<dbReference type="PANTHER" id="PTHR19848">
    <property type="entry name" value="WD40 REPEAT PROTEIN"/>
    <property type="match status" value="1"/>
</dbReference>
<dbReference type="InterPro" id="IPR001680">
    <property type="entry name" value="WD40_rpt"/>
</dbReference>
<dbReference type="Proteomes" id="UP000886523">
    <property type="component" value="Unassembled WGS sequence"/>
</dbReference>
<feature type="repeat" description="WD" evidence="3">
    <location>
        <begin position="372"/>
        <end position="400"/>
    </location>
</feature>
<dbReference type="SUPFAM" id="SSF50978">
    <property type="entry name" value="WD40 repeat-like"/>
    <property type="match status" value="1"/>
</dbReference>
<evidence type="ECO:0000256" key="3">
    <source>
        <dbReference type="PROSITE-ProRule" id="PRU00221"/>
    </source>
</evidence>
<evidence type="ECO:0000313" key="5">
    <source>
        <dbReference type="Proteomes" id="UP000886523"/>
    </source>
</evidence>
<dbReference type="PANTHER" id="PTHR19848:SF8">
    <property type="entry name" value="F-BOX AND WD REPEAT DOMAIN CONTAINING 7"/>
    <property type="match status" value="1"/>
</dbReference>
<dbReference type="AlphaFoldDB" id="A0A9P6DGF7"/>
<dbReference type="InterPro" id="IPR036322">
    <property type="entry name" value="WD40_repeat_dom_sf"/>
</dbReference>
<dbReference type="SMART" id="SM00320">
    <property type="entry name" value="WD40"/>
    <property type="match status" value="2"/>
</dbReference>
<organism evidence="4 5">
    <name type="scientific">Hydnum rufescens UP504</name>
    <dbReference type="NCBI Taxonomy" id="1448309"/>
    <lineage>
        <taxon>Eukaryota</taxon>
        <taxon>Fungi</taxon>
        <taxon>Dikarya</taxon>
        <taxon>Basidiomycota</taxon>
        <taxon>Agaricomycotina</taxon>
        <taxon>Agaricomycetes</taxon>
        <taxon>Cantharellales</taxon>
        <taxon>Hydnaceae</taxon>
        <taxon>Hydnum</taxon>
    </lineage>
</organism>
<evidence type="ECO:0000256" key="1">
    <source>
        <dbReference type="ARBA" id="ARBA00022574"/>
    </source>
</evidence>
<protein>
    <submittedName>
        <fullName evidence="4">Uncharacterized protein</fullName>
    </submittedName>
</protein>
<proteinExistence type="predicted"/>